<keyword evidence="5" id="KW-0732">Signal</keyword>
<dbReference type="STRING" id="4795.A0A225VRX7"/>
<name>A0A225VRX7_9STRA</name>
<evidence type="ECO:0000313" key="7">
    <source>
        <dbReference type="Proteomes" id="UP000198211"/>
    </source>
</evidence>
<feature type="chain" id="PRO_5012781964" description="Necrosis inducing protein NPP1" evidence="5">
    <location>
        <begin position="21"/>
        <end position="241"/>
    </location>
</feature>
<dbReference type="GO" id="GO:0005576">
    <property type="term" value="C:extracellular region"/>
    <property type="evidence" value="ECO:0007669"/>
    <property type="project" value="UniProtKB-SubCell"/>
</dbReference>
<sequence>MNLPARFIALFAVLLVCAQASIDHDKVEPLPQPEPVTVAEKAAVKFKPQLRTSPKACVSFPAVNAAGEVTGGLKGTNGNDACESAPLGSQIYGRAGWYEDKWAMMFSWYFPKRFARDLPQGRHDWKNVVVWIDNPDFETPKILAVSLSHSRTSYKKERDIYERNFVSNSPTSLRIEYILLHLDPAFLGTGDSDGQYQDLIMWEQLTDPARGALNDANNFGDAEVPFNEGNYEKYLEKAWPF</sequence>
<dbReference type="Pfam" id="PF05630">
    <property type="entry name" value="NPP1"/>
    <property type="match status" value="1"/>
</dbReference>
<accession>A0A225VRX7</accession>
<dbReference type="PANTHER" id="PTHR33657">
    <property type="entry name" value="DOMAIN PROTEIN, PUTATIVE (AFU_ORTHOLOGUE AFUA_5G00600)-RELATED"/>
    <property type="match status" value="1"/>
</dbReference>
<comment type="subcellular location">
    <subcellularLocation>
        <location evidence="1">Secreted</location>
    </subcellularLocation>
</comment>
<protein>
    <recommendedName>
        <fullName evidence="8">Necrosis inducing protein NPP1</fullName>
    </recommendedName>
</protein>
<keyword evidence="7" id="KW-1185">Reference proteome</keyword>
<dbReference type="PANTHER" id="PTHR33657:SF8">
    <property type="entry name" value="DOMAIN PROTEIN, PUTATIVE (AFU_ORTHOLOGUE AFUA_5G00600)-RELATED"/>
    <property type="match status" value="1"/>
</dbReference>
<organism evidence="6 7">
    <name type="scientific">Phytophthora megakarya</name>
    <dbReference type="NCBI Taxonomy" id="4795"/>
    <lineage>
        <taxon>Eukaryota</taxon>
        <taxon>Sar</taxon>
        <taxon>Stramenopiles</taxon>
        <taxon>Oomycota</taxon>
        <taxon>Peronosporomycetes</taxon>
        <taxon>Peronosporales</taxon>
        <taxon>Peronosporaceae</taxon>
        <taxon>Phytophthora</taxon>
    </lineage>
</organism>
<dbReference type="AlphaFoldDB" id="A0A225VRX7"/>
<evidence type="ECO:0000256" key="1">
    <source>
        <dbReference type="ARBA" id="ARBA00004613"/>
    </source>
</evidence>
<dbReference type="OrthoDB" id="94835at2759"/>
<evidence type="ECO:0008006" key="8">
    <source>
        <dbReference type="Google" id="ProtNLM"/>
    </source>
</evidence>
<evidence type="ECO:0000256" key="2">
    <source>
        <dbReference type="ARBA" id="ARBA00009520"/>
    </source>
</evidence>
<evidence type="ECO:0000313" key="6">
    <source>
        <dbReference type="EMBL" id="OWZ08291.1"/>
    </source>
</evidence>
<proteinExistence type="inferred from homology"/>
<keyword evidence="3" id="KW-0964">Secreted</keyword>
<gene>
    <name evidence="6" type="ORF">PHMEG_00019192</name>
</gene>
<evidence type="ECO:0000256" key="4">
    <source>
        <dbReference type="ARBA" id="ARBA00023026"/>
    </source>
</evidence>
<comment type="similarity">
    <text evidence="2">Belongs to the Necrosis inducing protein (NPP1) family.</text>
</comment>
<keyword evidence="4" id="KW-0843">Virulence</keyword>
<dbReference type="PIRSF" id="PIRSF029958">
    <property type="entry name" value="Necrosis-inducing_protein"/>
    <property type="match status" value="1"/>
</dbReference>
<evidence type="ECO:0000256" key="3">
    <source>
        <dbReference type="ARBA" id="ARBA00022525"/>
    </source>
</evidence>
<dbReference type="Proteomes" id="UP000198211">
    <property type="component" value="Unassembled WGS sequence"/>
</dbReference>
<dbReference type="InterPro" id="IPR008701">
    <property type="entry name" value="NPP1"/>
</dbReference>
<dbReference type="EMBL" id="NBNE01003206">
    <property type="protein sequence ID" value="OWZ08291.1"/>
    <property type="molecule type" value="Genomic_DNA"/>
</dbReference>
<evidence type="ECO:0000256" key="5">
    <source>
        <dbReference type="SAM" id="SignalP"/>
    </source>
</evidence>
<comment type="caution">
    <text evidence="6">The sequence shown here is derived from an EMBL/GenBank/DDBJ whole genome shotgun (WGS) entry which is preliminary data.</text>
</comment>
<reference evidence="7" key="1">
    <citation type="submission" date="2017-03" db="EMBL/GenBank/DDBJ databases">
        <title>Phytopthora megakarya and P. palmivora, two closely related causual agents of cacao black pod achieved similar genome size and gene model numbers by different mechanisms.</title>
        <authorList>
            <person name="Ali S."/>
            <person name="Shao J."/>
            <person name="Larry D.J."/>
            <person name="Kronmiller B."/>
            <person name="Shen D."/>
            <person name="Strem M.D."/>
            <person name="Melnick R.L."/>
            <person name="Guiltinan M.J."/>
            <person name="Tyler B.M."/>
            <person name="Meinhardt L.W."/>
            <person name="Bailey B.A."/>
        </authorList>
    </citation>
    <scope>NUCLEOTIDE SEQUENCE [LARGE SCALE GENOMIC DNA]</scope>
    <source>
        <strain evidence="7">zdho120</strain>
    </source>
</reference>
<feature type="signal peptide" evidence="5">
    <location>
        <begin position="1"/>
        <end position="20"/>
    </location>
</feature>